<evidence type="ECO:0000256" key="1">
    <source>
        <dbReference type="ARBA" id="ARBA00004196"/>
    </source>
</evidence>
<gene>
    <name evidence="5" type="ORF">CUESP1_0945</name>
</gene>
<dbReference type="InterPro" id="IPR028082">
    <property type="entry name" value="Peripla_BP_I"/>
</dbReference>
<comment type="similarity">
    <text evidence="2">Belongs to the bacterial solute-binding protein 2 family.</text>
</comment>
<dbReference type="AlphaFoldDB" id="A0A1M4PLI7"/>
<dbReference type="InterPro" id="IPR025997">
    <property type="entry name" value="SBP_2_dom"/>
</dbReference>
<evidence type="ECO:0000313" key="5">
    <source>
        <dbReference type="EMBL" id="SHD76321.1"/>
    </source>
</evidence>
<dbReference type="SUPFAM" id="SSF53822">
    <property type="entry name" value="Periplasmic binding protein-like I"/>
    <property type="match status" value="1"/>
</dbReference>
<dbReference type="EMBL" id="LT669839">
    <property type="protein sequence ID" value="SHD76321.1"/>
    <property type="molecule type" value="Genomic_DNA"/>
</dbReference>
<sequence length="175" mass="18846">MAELIGGKGKVGIIAHNEGTSTAIDRRDGFIEKMEADYPDIEIVGVRYSDGDHQKALNETTDMLTRTPDLAGIYATNEGAVVGTATAVQENNKAGELVLIGVDSSEAEINFLKDGVITGFVVQNPYNMGYLGVKATYDAIKGKSIESRIDTGATYIDLNNLEDEDIQKLLYPLGK</sequence>
<comment type="subcellular location">
    <subcellularLocation>
        <location evidence="1">Cell envelope</location>
    </subcellularLocation>
</comment>
<dbReference type="GO" id="GO:0030313">
    <property type="term" value="C:cell envelope"/>
    <property type="evidence" value="ECO:0007669"/>
    <property type="project" value="UniProtKB-SubCell"/>
</dbReference>
<name>A0A1M4PLI7_9FIRM</name>
<dbReference type="Gene3D" id="3.40.50.2300">
    <property type="match status" value="2"/>
</dbReference>
<dbReference type="PANTHER" id="PTHR46847">
    <property type="entry name" value="D-ALLOSE-BINDING PERIPLASMIC PROTEIN-RELATED"/>
    <property type="match status" value="1"/>
</dbReference>
<dbReference type="PANTHER" id="PTHR46847:SF1">
    <property type="entry name" value="D-ALLOSE-BINDING PERIPLASMIC PROTEIN-RELATED"/>
    <property type="match status" value="1"/>
</dbReference>
<evidence type="ECO:0000256" key="2">
    <source>
        <dbReference type="ARBA" id="ARBA00007639"/>
    </source>
</evidence>
<evidence type="ECO:0000313" key="6">
    <source>
        <dbReference type="Proteomes" id="UP000245423"/>
    </source>
</evidence>
<dbReference type="Pfam" id="PF13407">
    <property type="entry name" value="Peripla_BP_4"/>
    <property type="match status" value="1"/>
</dbReference>
<evidence type="ECO:0000256" key="3">
    <source>
        <dbReference type="ARBA" id="ARBA00022729"/>
    </source>
</evidence>
<keyword evidence="3" id="KW-0732">Signal</keyword>
<reference evidence="5 6" key="1">
    <citation type="submission" date="2016-11" db="EMBL/GenBank/DDBJ databases">
        <authorList>
            <person name="Manzoor S."/>
        </authorList>
    </citation>
    <scope>NUCLEOTIDE SEQUENCE [LARGE SCALE GENOMIC DNA]</scope>
    <source>
        <strain evidence="5">Clostridium ultunense strain Esp</strain>
    </source>
</reference>
<accession>A0A1M4PLI7</accession>
<protein>
    <submittedName>
        <fullName evidence="5">Periplasmic sugar-binding protein</fullName>
    </submittedName>
</protein>
<keyword evidence="6" id="KW-1185">Reference proteome</keyword>
<dbReference type="Proteomes" id="UP000245423">
    <property type="component" value="Chromosome 1"/>
</dbReference>
<feature type="domain" description="Periplasmic binding protein" evidence="4">
    <location>
        <begin position="1"/>
        <end position="143"/>
    </location>
</feature>
<dbReference type="GO" id="GO:0030246">
    <property type="term" value="F:carbohydrate binding"/>
    <property type="evidence" value="ECO:0007669"/>
    <property type="project" value="UniProtKB-ARBA"/>
</dbReference>
<evidence type="ECO:0000259" key="4">
    <source>
        <dbReference type="Pfam" id="PF13407"/>
    </source>
</evidence>
<proteinExistence type="inferred from homology"/>
<dbReference type="RefSeq" id="WP_051403499.1">
    <property type="nucleotide sequence ID" value="NZ_LT669839.1"/>
</dbReference>
<organism evidence="5 6">
    <name type="scientific">[Clostridium] ultunense Esp</name>
    <dbReference type="NCBI Taxonomy" id="1288971"/>
    <lineage>
        <taxon>Bacteria</taxon>
        <taxon>Bacillati</taxon>
        <taxon>Bacillota</taxon>
        <taxon>Tissierellia</taxon>
        <taxon>Tissierellales</taxon>
        <taxon>Tepidimicrobiaceae</taxon>
        <taxon>Schnuerera</taxon>
    </lineage>
</organism>